<dbReference type="Proteomes" id="UP000433652">
    <property type="component" value="Unassembled WGS sequence"/>
</dbReference>
<proteinExistence type="predicted"/>
<evidence type="ECO:0000313" key="2">
    <source>
        <dbReference type="Proteomes" id="UP000433652"/>
    </source>
</evidence>
<keyword evidence="2" id="KW-1185">Reference proteome</keyword>
<protein>
    <submittedName>
        <fullName evidence="1">Uncharacterized protein</fullName>
    </submittedName>
</protein>
<organism evidence="1 2">
    <name type="scientific">Croceibacterium salegens</name>
    <dbReference type="NCBI Taxonomy" id="1737568"/>
    <lineage>
        <taxon>Bacteria</taxon>
        <taxon>Pseudomonadati</taxon>
        <taxon>Pseudomonadota</taxon>
        <taxon>Alphaproteobacteria</taxon>
        <taxon>Sphingomonadales</taxon>
        <taxon>Erythrobacteraceae</taxon>
        <taxon>Croceibacterium</taxon>
    </lineage>
</organism>
<evidence type="ECO:0000313" key="1">
    <source>
        <dbReference type="EMBL" id="MXO58585.1"/>
    </source>
</evidence>
<comment type="caution">
    <text evidence="1">The sequence shown here is derived from an EMBL/GenBank/DDBJ whole genome shotgun (WGS) entry which is preliminary data.</text>
</comment>
<name>A0A6I4SRY3_9SPHN</name>
<dbReference type="AlphaFoldDB" id="A0A6I4SRY3"/>
<dbReference type="RefSeq" id="WP_159792210.1">
    <property type="nucleotide sequence ID" value="NZ_WTYM01000029.1"/>
</dbReference>
<sequence length="55" mass="5903">MFAFQISTGEPNRARSRPVHDAAIAFTVLSAAQTILPALLPFGELLGNSTYVELV</sequence>
<dbReference type="EMBL" id="WTYM01000029">
    <property type="protein sequence ID" value="MXO58585.1"/>
    <property type="molecule type" value="Genomic_DNA"/>
</dbReference>
<accession>A0A6I4SRY3</accession>
<reference evidence="1 2" key="1">
    <citation type="submission" date="2019-12" db="EMBL/GenBank/DDBJ databases">
        <title>Genomic-based taxomic classification of the family Erythrobacteraceae.</title>
        <authorList>
            <person name="Xu L."/>
        </authorList>
    </citation>
    <scope>NUCLEOTIDE SEQUENCE [LARGE SCALE GENOMIC DNA]</scope>
    <source>
        <strain evidence="1 2">MCCC 1K01500</strain>
    </source>
</reference>
<gene>
    <name evidence="1" type="ORF">GRI89_03385</name>
</gene>